<dbReference type="EMBL" id="FZNO01000001">
    <property type="protein sequence ID" value="SNR24579.1"/>
    <property type="molecule type" value="Genomic_DNA"/>
</dbReference>
<dbReference type="GO" id="GO:0050661">
    <property type="term" value="F:NADP binding"/>
    <property type="evidence" value="ECO:0007669"/>
    <property type="project" value="InterPro"/>
</dbReference>
<evidence type="ECO:0000313" key="3">
    <source>
        <dbReference type="EMBL" id="SNR24579.1"/>
    </source>
</evidence>
<organism evidence="3 4">
    <name type="scientific">Blastococcus mobilis</name>
    <dbReference type="NCBI Taxonomy" id="1938746"/>
    <lineage>
        <taxon>Bacteria</taxon>
        <taxon>Bacillati</taxon>
        <taxon>Actinomycetota</taxon>
        <taxon>Actinomycetes</taxon>
        <taxon>Geodermatophilales</taxon>
        <taxon>Geodermatophilaceae</taxon>
        <taxon>Blastococcus</taxon>
    </lineage>
</organism>
<dbReference type="OrthoDB" id="3185659at2"/>
<feature type="compositionally biased region" description="Basic and acidic residues" evidence="1">
    <location>
        <begin position="201"/>
        <end position="210"/>
    </location>
</feature>
<feature type="region of interest" description="Disordered" evidence="1">
    <location>
        <begin position="244"/>
        <end position="266"/>
    </location>
</feature>
<sequence>MRIGSIGVIGLGDTGSAVARRLLAQGFEVTVHDRDACKMAALVEAGATAARIPADAAEPADLVFVHLPDDSAAEEVLFDCGGVGETLPDDGLVVATFATEPVFVLSAAARLASLGLNIMEAWFLGDEPSTATTALAAGAPEHLATVTPVLEAIGVDLARVGPLGSVAALRTTLAAVRPPAGKALSPAAGTPVDVGRGRAPRQKDPRRETTMDSTLFDRLCDELGYEPSTVRVIRVTAREVGVTYTEPSGMPAGSTHPLQGEVDEAA</sequence>
<evidence type="ECO:0000256" key="1">
    <source>
        <dbReference type="SAM" id="MobiDB-lite"/>
    </source>
</evidence>
<gene>
    <name evidence="3" type="ORF">SAMN06272737_101269</name>
</gene>
<evidence type="ECO:0000313" key="4">
    <source>
        <dbReference type="Proteomes" id="UP000198403"/>
    </source>
</evidence>
<feature type="region of interest" description="Disordered" evidence="1">
    <location>
        <begin position="181"/>
        <end position="211"/>
    </location>
</feature>
<protein>
    <submittedName>
        <fullName evidence="3">NAD binding domain of 6-phosphogluconate dehydrogenase</fullName>
    </submittedName>
</protein>
<dbReference type="Gene3D" id="3.40.50.720">
    <property type="entry name" value="NAD(P)-binding Rossmann-like Domain"/>
    <property type="match status" value="1"/>
</dbReference>
<dbReference type="Proteomes" id="UP000198403">
    <property type="component" value="Unassembled WGS sequence"/>
</dbReference>
<dbReference type="Pfam" id="PF03446">
    <property type="entry name" value="NAD_binding_2"/>
    <property type="match status" value="1"/>
</dbReference>
<name>A0A238UTF4_9ACTN</name>
<feature type="domain" description="6-phosphogluconate dehydrogenase NADP-binding" evidence="2">
    <location>
        <begin position="5"/>
        <end position="158"/>
    </location>
</feature>
<dbReference type="InterPro" id="IPR036291">
    <property type="entry name" value="NAD(P)-bd_dom_sf"/>
</dbReference>
<accession>A0A238UTF4</accession>
<dbReference type="InterPro" id="IPR006115">
    <property type="entry name" value="6PGDH_NADP-bd"/>
</dbReference>
<reference evidence="3 4" key="1">
    <citation type="submission" date="2017-06" db="EMBL/GenBank/DDBJ databases">
        <authorList>
            <person name="Kim H.J."/>
            <person name="Triplett B.A."/>
        </authorList>
    </citation>
    <scope>NUCLEOTIDE SEQUENCE [LARGE SCALE GENOMIC DNA]</scope>
    <source>
        <strain evidence="3 4">DSM 44272</strain>
    </source>
</reference>
<dbReference type="PANTHER" id="PTHR43060:SF15">
    <property type="entry name" value="3-HYDROXYISOBUTYRATE DEHYDROGENASE-LIKE 1, MITOCHONDRIAL-RELATED"/>
    <property type="match status" value="1"/>
</dbReference>
<dbReference type="AlphaFoldDB" id="A0A238UTF4"/>
<dbReference type="PANTHER" id="PTHR43060">
    <property type="entry name" value="3-HYDROXYISOBUTYRATE DEHYDROGENASE-LIKE 1, MITOCHONDRIAL-RELATED"/>
    <property type="match status" value="1"/>
</dbReference>
<dbReference type="SUPFAM" id="SSF51735">
    <property type="entry name" value="NAD(P)-binding Rossmann-fold domains"/>
    <property type="match status" value="1"/>
</dbReference>
<proteinExistence type="predicted"/>
<keyword evidence="4" id="KW-1185">Reference proteome</keyword>
<evidence type="ECO:0000259" key="2">
    <source>
        <dbReference type="Pfam" id="PF03446"/>
    </source>
</evidence>